<feature type="region of interest" description="Disordered" evidence="4">
    <location>
        <begin position="102"/>
        <end position="122"/>
    </location>
</feature>
<dbReference type="Pfam" id="PF00741">
    <property type="entry name" value="Gas_vesicle"/>
    <property type="match status" value="1"/>
</dbReference>
<dbReference type="OrthoDB" id="532318at2"/>
<accession>A0A7X1LPR2</accession>
<dbReference type="InterPro" id="IPR018493">
    <property type="entry name" value="GvpA-like_CS"/>
</dbReference>
<dbReference type="GO" id="GO:0031411">
    <property type="term" value="C:gas vesicle"/>
    <property type="evidence" value="ECO:0007669"/>
    <property type="project" value="UniProtKB-SubCell"/>
</dbReference>
<keyword evidence="6" id="KW-1185">Reference proteome</keyword>
<evidence type="ECO:0000256" key="3">
    <source>
        <dbReference type="ARBA" id="ARBA00035646"/>
    </source>
</evidence>
<evidence type="ECO:0000256" key="1">
    <source>
        <dbReference type="ARBA" id="ARBA00022987"/>
    </source>
</evidence>
<name>A0A7X1LPR2_9ACTN</name>
<organism evidence="5 6">
    <name type="scientific">Streptomyces mexicanus</name>
    <dbReference type="NCBI Taxonomy" id="178566"/>
    <lineage>
        <taxon>Bacteria</taxon>
        <taxon>Bacillati</taxon>
        <taxon>Actinomycetota</taxon>
        <taxon>Actinomycetes</taxon>
        <taxon>Kitasatosporales</taxon>
        <taxon>Streptomycetaceae</taxon>
        <taxon>Streptomyces</taxon>
    </lineage>
</organism>
<comment type="subcellular location">
    <subcellularLocation>
        <location evidence="2">Gas vesicle</location>
    </subcellularLocation>
</comment>
<dbReference type="AlphaFoldDB" id="A0A7X1LPR2"/>
<comment type="similarity">
    <text evidence="3">Belongs to the gas vesicle GvpA family.</text>
</comment>
<evidence type="ECO:0000256" key="4">
    <source>
        <dbReference type="SAM" id="MobiDB-lite"/>
    </source>
</evidence>
<reference evidence="5 6" key="1">
    <citation type="submission" date="2020-08" db="EMBL/GenBank/DDBJ databases">
        <title>Whole-Genome Sequence of French Clinical Streptomyces mexicanus Strain Q0842.</title>
        <authorList>
            <person name="Boxberger M."/>
            <person name="La Scola B."/>
        </authorList>
    </citation>
    <scope>NUCLEOTIDE SEQUENCE [LARGE SCALE GENOMIC DNA]</scope>
    <source>
        <strain evidence="5 6">Marseille-Q0842</strain>
    </source>
</reference>
<dbReference type="InterPro" id="IPR000638">
    <property type="entry name" value="Gas-vesicle_GvpA-like"/>
</dbReference>
<dbReference type="Proteomes" id="UP000517694">
    <property type="component" value="Unassembled WGS sequence"/>
</dbReference>
<evidence type="ECO:0000313" key="6">
    <source>
        <dbReference type="Proteomes" id="UP000517694"/>
    </source>
</evidence>
<dbReference type="PANTHER" id="PTHR35344">
    <property type="entry name" value="GAS VESICLE STRUCTURAL PROTEIN 2-RELATED"/>
    <property type="match status" value="1"/>
</dbReference>
<dbReference type="EMBL" id="JACMHY010000003">
    <property type="protein sequence ID" value="MBC2865300.1"/>
    <property type="molecule type" value="Genomic_DNA"/>
</dbReference>
<sequence length="122" mass="13430">MTTPSRLPEPYGPSSGANLADILERVLDKGVVIAGDIRINLLDIELLTIKLRLVVASVDKAKEMGIDWWESDPALSSKARRDELARENAELRERLARLEDLAQGTLDQGTARTGRTLPKEAP</sequence>
<comment type="caution">
    <text evidence="5">The sequence shown here is derived from an EMBL/GenBank/DDBJ whole genome shotgun (WGS) entry which is preliminary data.</text>
</comment>
<protein>
    <submittedName>
        <fullName evidence="5">Gas vesicle protein</fullName>
    </submittedName>
</protein>
<dbReference type="PROSITE" id="PS00234">
    <property type="entry name" value="GAS_VESICLE_A_1"/>
    <property type="match status" value="1"/>
</dbReference>
<keyword evidence="1" id="KW-0304">Gas vesicle</keyword>
<dbReference type="InterPro" id="IPR050530">
    <property type="entry name" value="GvpA"/>
</dbReference>
<dbReference type="GO" id="GO:0005198">
    <property type="term" value="F:structural molecule activity"/>
    <property type="evidence" value="ECO:0007669"/>
    <property type="project" value="InterPro"/>
</dbReference>
<dbReference type="RefSeq" id="WP_159672044.1">
    <property type="nucleotide sequence ID" value="NZ_JACMHY010000003.1"/>
</dbReference>
<dbReference type="GO" id="GO:0012506">
    <property type="term" value="C:vesicle membrane"/>
    <property type="evidence" value="ECO:0007669"/>
    <property type="project" value="InterPro"/>
</dbReference>
<evidence type="ECO:0000313" key="5">
    <source>
        <dbReference type="EMBL" id="MBC2865300.1"/>
    </source>
</evidence>
<gene>
    <name evidence="5" type="ORF">H1R13_09900</name>
</gene>
<proteinExistence type="inferred from homology"/>
<evidence type="ECO:0000256" key="2">
    <source>
        <dbReference type="ARBA" id="ARBA00035108"/>
    </source>
</evidence>
<dbReference type="PANTHER" id="PTHR35344:SF4">
    <property type="entry name" value="GAS VESICLE PROTEIN A1"/>
    <property type="match status" value="1"/>
</dbReference>